<proteinExistence type="predicted"/>
<gene>
    <name evidence="1" type="ORF">G4Z05_04230</name>
</gene>
<dbReference type="RefSeq" id="WP_038534908.1">
    <property type="nucleotide sequence ID" value="NZ_JAAIUV010000004.1"/>
</dbReference>
<evidence type="ECO:0000313" key="1">
    <source>
        <dbReference type="EMBL" id="NEX78097.1"/>
    </source>
</evidence>
<name>A0A6B3TQW8_9BACI</name>
<protein>
    <submittedName>
        <fullName evidence="1">Histidine phosphatase family protein</fullName>
    </submittedName>
</protein>
<dbReference type="Gene3D" id="3.40.50.1240">
    <property type="entry name" value="Phosphoglycerate mutase-like"/>
    <property type="match status" value="1"/>
</dbReference>
<dbReference type="EMBL" id="JAAIUV010000004">
    <property type="protein sequence ID" value="NEX78097.1"/>
    <property type="molecule type" value="Genomic_DNA"/>
</dbReference>
<dbReference type="GO" id="GO:0016791">
    <property type="term" value="F:phosphatase activity"/>
    <property type="evidence" value="ECO:0007669"/>
    <property type="project" value="TreeGrafter"/>
</dbReference>
<dbReference type="Pfam" id="PF00300">
    <property type="entry name" value="His_Phos_1"/>
    <property type="match status" value="1"/>
</dbReference>
<dbReference type="InterPro" id="IPR029033">
    <property type="entry name" value="His_PPase_superfam"/>
</dbReference>
<dbReference type="CDD" id="cd07067">
    <property type="entry name" value="HP_PGM_like"/>
    <property type="match status" value="1"/>
</dbReference>
<dbReference type="PANTHER" id="PTHR48100">
    <property type="entry name" value="BROAD-SPECIFICITY PHOSPHATASE YOR283W-RELATED"/>
    <property type="match status" value="1"/>
</dbReference>
<dbReference type="SMART" id="SM00855">
    <property type="entry name" value="PGAM"/>
    <property type="match status" value="1"/>
</dbReference>
<organism evidence="1 2">
    <name type="scientific">Neobacillus thermocopriae</name>
    <dbReference type="NCBI Taxonomy" id="1215031"/>
    <lineage>
        <taxon>Bacteria</taxon>
        <taxon>Bacillati</taxon>
        <taxon>Bacillota</taxon>
        <taxon>Bacilli</taxon>
        <taxon>Bacillales</taxon>
        <taxon>Bacillaceae</taxon>
        <taxon>Neobacillus</taxon>
    </lineage>
</organism>
<accession>A0A6B3TQW8</accession>
<dbReference type="Proteomes" id="UP000481621">
    <property type="component" value="Unassembled WGS sequence"/>
</dbReference>
<comment type="caution">
    <text evidence="1">The sequence shown here is derived from an EMBL/GenBank/DDBJ whole genome shotgun (WGS) entry which is preliminary data.</text>
</comment>
<dbReference type="PANTHER" id="PTHR48100:SF1">
    <property type="entry name" value="HISTIDINE PHOSPHATASE FAMILY PROTEIN-RELATED"/>
    <property type="match status" value="1"/>
</dbReference>
<dbReference type="AlphaFoldDB" id="A0A6B3TQW8"/>
<dbReference type="SUPFAM" id="SSF53254">
    <property type="entry name" value="Phosphoglycerate mutase-like"/>
    <property type="match status" value="1"/>
</dbReference>
<keyword evidence="2" id="KW-1185">Reference proteome</keyword>
<dbReference type="GO" id="GO:0005737">
    <property type="term" value="C:cytoplasm"/>
    <property type="evidence" value="ECO:0007669"/>
    <property type="project" value="TreeGrafter"/>
</dbReference>
<dbReference type="InterPro" id="IPR013078">
    <property type="entry name" value="His_Pase_superF_clade-1"/>
</dbReference>
<sequence>MDDLVVIALFRHGLTEENKRKAYLGWSDSPLCPTSIDNSQMRMYDCYFSSDLTRCILTGKMLFPQAVPIRLKEFRELNFGQWEGKTYEDLKHDSLYQYWLTAPERFSPPNGESYLEFIHRVEAGWNTVIEKILSGPFKSAAIITHGGPIKFLLSKFAPVKKEFWSWQVPHDQGFELIFKREQLRRGERCISLQEVPLTVKRHG</sequence>
<evidence type="ECO:0000313" key="2">
    <source>
        <dbReference type="Proteomes" id="UP000481621"/>
    </source>
</evidence>
<dbReference type="InterPro" id="IPR050275">
    <property type="entry name" value="PGM_Phosphatase"/>
</dbReference>
<reference evidence="1" key="1">
    <citation type="submission" date="2020-02" db="EMBL/GenBank/DDBJ databases">
        <title>Bacillus sedimentmangrovi sp. nov., isolated from sediment of the mangrove ecosystem.</title>
        <authorList>
            <person name="Liu G."/>
        </authorList>
    </citation>
    <scope>NUCLEOTIDE SEQUENCE [LARGE SCALE GENOMIC DNA]</scope>
    <source>
        <strain evidence="1">SgZ-7</strain>
    </source>
</reference>